<protein>
    <recommendedName>
        <fullName evidence="3">OsmC-like protein</fullName>
    </recommendedName>
</protein>
<accession>A0ABQ6ICT8</accession>
<sequence length="202" mass="21521">MDLVRGGLAIALGRRIFGAERALPTLLDRHHAARDFGITRRPAGLCKARDGASETRCEDGAMAEEVTKKQVTLTREAEGVYVARNPAGAEYRFGYNVDGALSAVELLMVAIAGCSATDLDMMTSRRAEPTRFDVTATADKVGGSTPAILRDIDVAFDVAFPEGPDGDKARARVAAALKSAEERTCTVSRTVVHGADVTLREV</sequence>
<evidence type="ECO:0000313" key="2">
    <source>
        <dbReference type="Proteomes" id="UP001157125"/>
    </source>
</evidence>
<dbReference type="InterPro" id="IPR036102">
    <property type="entry name" value="OsmC/Ohrsf"/>
</dbReference>
<dbReference type="Proteomes" id="UP001157125">
    <property type="component" value="Unassembled WGS sequence"/>
</dbReference>
<reference evidence="2" key="1">
    <citation type="journal article" date="2019" name="Int. J. Syst. Evol. Microbiol.">
        <title>The Global Catalogue of Microorganisms (GCM) 10K type strain sequencing project: providing services to taxonomists for standard genome sequencing and annotation.</title>
        <authorList>
            <consortium name="The Broad Institute Genomics Platform"/>
            <consortium name="The Broad Institute Genome Sequencing Center for Infectious Disease"/>
            <person name="Wu L."/>
            <person name="Ma J."/>
        </authorList>
    </citation>
    <scope>NUCLEOTIDE SEQUENCE [LARGE SCALE GENOMIC DNA]</scope>
    <source>
        <strain evidence="2">NBRC 112299</strain>
    </source>
</reference>
<comment type="caution">
    <text evidence="1">The sequence shown here is derived from an EMBL/GenBank/DDBJ whole genome shotgun (WGS) entry which is preliminary data.</text>
</comment>
<dbReference type="SUPFAM" id="SSF82784">
    <property type="entry name" value="OsmC-like"/>
    <property type="match status" value="1"/>
</dbReference>
<organism evidence="1 2">
    <name type="scientific">Demequina litorisediminis</name>
    <dbReference type="NCBI Taxonomy" id="1849022"/>
    <lineage>
        <taxon>Bacteria</taxon>
        <taxon>Bacillati</taxon>
        <taxon>Actinomycetota</taxon>
        <taxon>Actinomycetes</taxon>
        <taxon>Micrococcales</taxon>
        <taxon>Demequinaceae</taxon>
        <taxon>Demequina</taxon>
    </lineage>
</organism>
<gene>
    <name evidence="1" type="ORF">GCM10025876_17440</name>
</gene>
<dbReference type="Pfam" id="PF02566">
    <property type="entry name" value="OsmC"/>
    <property type="match status" value="1"/>
</dbReference>
<dbReference type="Gene3D" id="3.30.300.20">
    <property type="match status" value="1"/>
</dbReference>
<evidence type="ECO:0008006" key="3">
    <source>
        <dbReference type="Google" id="ProtNLM"/>
    </source>
</evidence>
<proteinExistence type="predicted"/>
<keyword evidence="2" id="KW-1185">Reference proteome</keyword>
<dbReference type="InterPro" id="IPR015946">
    <property type="entry name" value="KH_dom-like_a/b"/>
</dbReference>
<name>A0ABQ6ICT8_9MICO</name>
<dbReference type="EMBL" id="BSUN01000001">
    <property type="protein sequence ID" value="GMA35540.1"/>
    <property type="molecule type" value="Genomic_DNA"/>
</dbReference>
<dbReference type="InterPro" id="IPR003718">
    <property type="entry name" value="OsmC/Ohr_fam"/>
</dbReference>
<evidence type="ECO:0000313" key="1">
    <source>
        <dbReference type="EMBL" id="GMA35540.1"/>
    </source>
</evidence>